<keyword evidence="2" id="KW-1185">Reference proteome</keyword>
<dbReference type="Gramene" id="ORUFI01G12940.1">
    <property type="protein sequence ID" value="ORUFI01G12940.1"/>
    <property type="gene ID" value="ORUFI01G12940"/>
</dbReference>
<dbReference type="Proteomes" id="UP000008022">
    <property type="component" value="Unassembled WGS sequence"/>
</dbReference>
<protein>
    <submittedName>
        <fullName evidence="1">Uncharacterized protein</fullName>
    </submittedName>
</protein>
<dbReference type="AlphaFoldDB" id="A0A0E0MUW2"/>
<sequence>MATPVGIVTLLFPFLRVKTLFRFSDGRCLRFNAIFLPGGFVRKTLPYVVCGLFIGSRSCSSKLSNDDLCFILQYGVTKFFSLFSEWV</sequence>
<organism evidence="1 2">
    <name type="scientific">Oryza rufipogon</name>
    <name type="common">Brownbeard rice</name>
    <name type="synonym">Asian wild rice</name>
    <dbReference type="NCBI Taxonomy" id="4529"/>
    <lineage>
        <taxon>Eukaryota</taxon>
        <taxon>Viridiplantae</taxon>
        <taxon>Streptophyta</taxon>
        <taxon>Embryophyta</taxon>
        <taxon>Tracheophyta</taxon>
        <taxon>Spermatophyta</taxon>
        <taxon>Magnoliopsida</taxon>
        <taxon>Liliopsida</taxon>
        <taxon>Poales</taxon>
        <taxon>Poaceae</taxon>
        <taxon>BOP clade</taxon>
        <taxon>Oryzoideae</taxon>
        <taxon>Oryzeae</taxon>
        <taxon>Oryzinae</taxon>
        <taxon>Oryza</taxon>
    </lineage>
</organism>
<evidence type="ECO:0000313" key="1">
    <source>
        <dbReference type="EnsemblPlants" id="ORUFI01G12940.1"/>
    </source>
</evidence>
<name>A0A0E0MUW2_ORYRU</name>
<reference evidence="1" key="2">
    <citation type="submission" date="2015-06" db="UniProtKB">
        <authorList>
            <consortium name="EnsemblPlants"/>
        </authorList>
    </citation>
    <scope>IDENTIFICATION</scope>
</reference>
<dbReference type="HOGENOM" id="CLU_2610237_0_0_1"/>
<dbReference type="EnsemblPlants" id="ORUFI01G12940.1">
    <property type="protein sequence ID" value="ORUFI01G12940.1"/>
    <property type="gene ID" value="ORUFI01G12940"/>
</dbReference>
<reference evidence="2" key="1">
    <citation type="submission" date="2013-06" db="EMBL/GenBank/DDBJ databases">
        <authorList>
            <person name="Zhao Q."/>
        </authorList>
    </citation>
    <scope>NUCLEOTIDE SEQUENCE</scope>
    <source>
        <strain evidence="2">cv. W1943</strain>
    </source>
</reference>
<accession>A0A0E0MUW2</accession>
<evidence type="ECO:0000313" key="2">
    <source>
        <dbReference type="Proteomes" id="UP000008022"/>
    </source>
</evidence>
<proteinExistence type="predicted"/>